<evidence type="ECO:0000256" key="1">
    <source>
        <dbReference type="SAM" id="MobiDB-lite"/>
    </source>
</evidence>
<dbReference type="VEuPathDB" id="FungiDB:SPSK_05714"/>
<reference evidence="2 3" key="2">
    <citation type="journal article" date="2015" name="Eukaryot. Cell">
        <title>Asexual propagation of a virulent clone complex in a human and feline outbreak of sporotrichosis.</title>
        <authorList>
            <person name="Teixeira Mde M."/>
            <person name="Rodrigues A.M."/>
            <person name="Tsui C.K."/>
            <person name="de Almeida L.G."/>
            <person name="Van Diepeningen A.D."/>
            <person name="van den Ende B.G."/>
            <person name="Fernandes G.F."/>
            <person name="Kano R."/>
            <person name="Hamelin R.C."/>
            <person name="Lopes-Bezerra L.M."/>
            <person name="Vasconcelos A.T."/>
            <person name="de Hoog S."/>
            <person name="de Camargo Z.P."/>
            <person name="Felipe M.S."/>
        </authorList>
    </citation>
    <scope>NUCLEOTIDE SEQUENCE [LARGE SCALE GENOMIC DNA]</scope>
    <source>
        <strain evidence="2 3">1099-18</strain>
    </source>
</reference>
<evidence type="ECO:0000313" key="3">
    <source>
        <dbReference type="Proteomes" id="UP000033710"/>
    </source>
</evidence>
<dbReference type="GeneID" id="27667731"/>
<protein>
    <submittedName>
        <fullName evidence="2">Uncharacterized protein</fullName>
    </submittedName>
</protein>
<dbReference type="EMBL" id="AXCR01000012">
    <property type="protein sequence ID" value="KJR80914.1"/>
    <property type="molecule type" value="Genomic_DNA"/>
</dbReference>
<feature type="compositionally biased region" description="Polar residues" evidence="1">
    <location>
        <begin position="33"/>
        <end position="44"/>
    </location>
</feature>
<name>A0A0F2LVM7_SPOSC</name>
<feature type="compositionally biased region" description="Basic residues" evidence="1">
    <location>
        <begin position="1"/>
        <end position="12"/>
    </location>
</feature>
<reference evidence="2 3" key="1">
    <citation type="journal article" date="2014" name="BMC Genomics">
        <title>Comparative genomics of the major fungal agents of human and animal Sporotrichosis: Sporothrix schenckii and Sporothrix brasiliensis.</title>
        <authorList>
            <person name="Teixeira M.M."/>
            <person name="de Almeida L.G."/>
            <person name="Kubitschek-Barreira P."/>
            <person name="Alves F.L."/>
            <person name="Kioshima E.S."/>
            <person name="Abadio A.K."/>
            <person name="Fernandes L."/>
            <person name="Derengowski L.S."/>
            <person name="Ferreira K.S."/>
            <person name="Souza R.C."/>
            <person name="Ruiz J.C."/>
            <person name="de Andrade N.C."/>
            <person name="Paes H.C."/>
            <person name="Nicola A.M."/>
            <person name="Albuquerque P."/>
            <person name="Gerber A.L."/>
            <person name="Martins V.P."/>
            <person name="Peconick L.D."/>
            <person name="Neto A.V."/>
            <person name="Chaucanez C.B."/>
            <person name="Silva P.A."/>
            <person name="Cunha O.L."/>
            <person name="de Oliveira F.F."/>
            <person name="dos Santos T.C."/>
            <person name="Barros A.L."/>
            <person name="Soares M.A."/>
            <person name="de Oliveira L.M."/>
            <person name="Marini M.M."/>
            <person name="Villalobos-Duno H."/>
            <person name="Cunha M.M."/>
            <person name="de Hoog S."/>
            <person name="da Silveira J.F."/>
            <person name="Henrissat B."/>
            <person name="Nino-Vega G.A."/>
            <person name="Cisalpino P.S."/>
            <person name="Mora-Montes H.M."/>
            <person name="Almeida S.R."/>
            <person name="Stajich J.E."/>
            <person name="Lopes-Bezerra L.M."/>
            <person name="Vasconcelos A.T."/>
            <person name="Felipe M.S."/>
        </authorList>
    </citation>
    <scope>NUCLEOTIDE SEQUENCE [LARGE SCALE GENOMIC DNA]</scope>
    <source>
        <strain evidence="2 3">1099-18</strain>
    </source>
</reference>
<accession>A0A0F2LVM7</accession>
<organism evidence="2 3">
    <name type="scientific">Sporothrix schenckii 1099-18</name>
    <dbReference type="NCBI Taxonomy" id="1397361"/>
    <lineage>
        <taxon>Eukaryota</taxon>
        <taxon>Fungi</taxon>
        <taxon>Dikarya</taxon>
        <taxon>Ascomycota</taxon>
        <taxon>Pezizomycotina</taxon>
        <taxon>Sordariomycetes</taxon>
        <taxon>Sordariomycetidae</taxon>
        <taxon>Ophiostomatales</taxon>
        <taxon>Ophiostomataceae</taxon>
        <taxon>Sporothrix</taxon>
    </lineage>
</organism>
<sequence length="106" mass="11214">MYRGRVSARSRPRPSCSLRRTPQTPGVDASATEAPSNASSVSTNLEDLKTTISRSGGDDAIVASTRIVIENKAAVRGGRAARAMLVLVVVARSDGPCRLRLEMDAC</sequence>
<dbReference type="Proteomes" id="UP000033710">
    <property type="component" value="Unassembled WGS sequence"/>
</dbReference>
<feature type="compositionally biased region" description="Low complexity" evidence="1">
    <location>
        <begin position="13"/>
        <end position="22"/>
    </location>
</feature>
<gene>
    <name evidence="2" type="ORF">SPSK_05714</name>
</gene>
<dbReference type="AlphaFoldDB" id="A0A0F2LVM7"/>
<evidence type="ECO:0000313" key="2">
    <source>
        <dbReference type="EMBL" id="KJR80914.1"/>
    </source>
</evidence>
<proteinExistence type="predicted"/>
<feature type="region of interest" description="Disordered" evidence="1">
    <location>
        <begin position="1"/>
        <end position="44"/>
    </location>
</feature>
<dbReference type="KEGG" id="ssck:SPSK_05714"/>
<dbReference type="RefSeq" id="XP_016583590.1">
    <property type="nucleotide sequence ID" value="XM_016732454.1"/>
</dbReference>
<comment type="caution">
    <text evidence="2">The sequence shown here is derived from an EMBL/GenBank/DDBJ whole genome shotgun (WGS) entry which is preliminary data.</text>
</comment>